<organism evidence="1">
    <name type="scientific">Tetraselmis sp. GSL018</name>
    <dbReference type="NCBI Taxonomy" id="582737"/>
    <lineage>
        <taxon>Eukaryota</taxon>
        <taxon>Viridiplantae</taxon>
        <taxon>Chlorophyta</taxon>
        <taxon>core chlorophytes</taxon>
        <taxon>Chlorodendrophyceae</taxon>
        <taxon>Chlorodendrales</taxon>
        <taxon>Chlorodendraceae</taxon>
        <taxon>Tetraselmis</taxon>
    </lineage>
</organism>
<gene>
    <name evidence="1" type="ORF">TSPGSL018_21216</name>
</gene>
<feature type="non-terminal residue" evidence="1">
    <location>
        <position position="73"/>
    </location>
</feature>
<name>A0A061RZK5_9CHLO</name>
<protein>
    <submittedName>
        <fullName evidence="1">Uncharacterized protein</fullName>
    </submittedName>
</protein>
<evidence type="ECO:0000313" key="1">
    <source>
        <dbReference type="EMBL" id="JAC76085.1"/>
    </source>
</evidence>
<accession>A0A061RZK5</accession>
<feature type="non-terminal residue" evidence="1">
    <location>
        <position position="1"/>
    </location>
</feature>
<reference evidence="1" key="1">
    <citation type="submission" date="2014-05" db="EMBL/GenBank/DDBJ databases">
        <title>The transcriptome of the halophilic microalga Tetraselmis sp. GSL018 isolated from the Great Salt Lake, Utah.</title>
        <authorList>
            <person name="Jinkerson R.E."/>
            <person name="D'Adamo S."/>
            <person name="Posewitz M.C."/>
        </authorList>
    </citation>
    <scope>NUCLEOTIDE SEQUENCE</scope>
    <source>
        <strain evidence="1">GSL018</strain>
    </source>
</reference>
<proteinExistence type="predicted"/>
<dbReference type="EMBL" id="GBEZ01009508">
    <property type="protein sequence ID" value="JAC76085.1"/>
    <property type="molecule type" value="Transcribed_RNA"/>
</dbReference>
<dbReference type="AlphaFoldDB" id="A0A061RZK5"/>
<sequence length="73" mass="8223">LFRYLLQVFPGMALTWRLRVPEHHGAVFTCKRGASFSAHRCSLVWFPSRNGIAFLPVPDSFFRVGALSDSAEP</sequence>